<keyword evidence="3" id="KW-1185">Reference proteome</keyword>
<reference evidence="2" key="1">
    <citation type="journal article" date="2017" name="Mycologia">
        <title>Fusarium algeriense, sp. nov., a novel toxigenic crown rot pathogen of durum wheat from Algeria is nested in the Fusarium burgessii species complex.</title>
        <authorList>
            <person name="Laraba I."/>
            <person name="Keddad A."/>
            <person name="Boureghda H."/>
            <person name="Abdallah N."/>
            <person name="Vaughan M.M."/>
            <person name="Proctor R.H."/>
            <person name="Busman M."/>
            <person name="O'Donnell K."/>
        </authorList>
    </citation>
    <scope>NUCLEOTIDE SEQUENCE</scope>
    <source>
        <strain evidence="2">NRRL 25174</strain>
    </source>
</reference>
<evidence type="ECO:0000313" key="3">
    <source>
        <dbReference type="Proteomes" id="UP000730481"/>
    </source>
</evidence>
<dbReference type="GO" id="GO:0048270">
    <property type="term" value="F:methionine adenosyltransferase regulator activity"/>
    <property type="evidence" value="ECO:0007669"/>
    <property type="project" value="TreeGrafter"/>
</dbReference>
<organism evidence="2 3">
    <name type="scientific">Fusarium beomiforme</name>
    <dbReference type="NCBI Taxonomy" id="44412"/>
    <lineage>
        <taxon>Eukaryota</taxon>
        <taxon>Fungi</taxon>
        <taxon>Dikarya</taxon>
        <taxon>Ascomycota</taxon>
        <taxon>Pezizomycotina</taxon>
        <taxon>Sordariomycetes</taxon>
        <taxon>Hypocreomycetidae</taxon>
        <taxon>Hypocreales</taxon>
        <taxon>Nectriaceae</taxon>
        <taxon>Fusarium</taxon>
        <taxon>Fusarium burgessii species complex</taxon>
    </lineage>
</organism>
<protein>
    <submittedName>
        <fullName evidence="2">dTDP-glucose 4 6-dehydratase</fullName>
    </submittedName>
</protein>
<dbReference type="PANTHER" id="PTHR10491:SF4">
    <property type="entry name" value="METHIONINE ADENOSYLTRANSFERASE 2 SUBUNIT BETA"/>
    <property type="match status" value="1"/>
</dbReference>
<dbReference type="GO" id="GO:0006556">
    <property type="term" value="P:S-adenosylmethionine biosynthetic process"/>
    <property type="evidence" value="ECO:0007669"/>
    <property type="project" value="TreeGrafter"/>
</dbReference>
<evidence type="ECO:0000256" key="1">
    <source>
        <dbReference type="SAM" id="MobiDB-lite"/>
    </source>
</evidence>
<dbReference type="AlphaFoldDB" id="A0A9P5DZV2"/>
<dbReference type="EMBL" id="PVQB02000221">
    <property type="protein sequence ID" value="KAF4340889.1"/>
    <property type="molecule type" value="Genomic_DNA"/>
</dbReference>
<dbReference type="Proteomes" id="UP000730481">
    <property type="component" value="Unassembled WGS sequence"/>
</dbReference>
<dbReference type="Gene3D" id="3.40.50.720">
    <property type="entry name" value="NAD(P)-binding Rossmann-like Domain"/>
    <property type="match status" value="1"/>
</dbReference>
<comment type="caution">
    <text evidence="2">The sequence shown here is derived from an EMBL/GenBank/DDBJ whole genome shotgun (WGS) entry which is preliminary data.</text>
</comment>
<reference evidence="2" key="2">
    <citation type="submission" date="2020-02" db="EMBL/GenBank/DDBJ databases">
        <title>Identification and distribution of gene clusters putatively required for synthesis of sphingolipid metabolism inhibitors in phylogenetically diverse species of the filamentous fungus Fusarium.</title>
        <authorList>
            <person name="Kim H.-S."/>
            <person name="Busman M."/>
            <person name="Brown D.W."/>
            <person name="Divon H."/>
            <person name="Uhlig S."/>
            <person name="Proctor R.H."/>
        </authorList>
    </citation>
    <scope>NUCLEOTIDE SEQUENCE</scope>
    <source>
        <strain evidence="2">NRRL 25174</strain>
    </source>
</reference>
<dbReference type="GO" id="GO:0048269">
    <property type="term" value="C:methionine adenosyltransferase complex"/>
    <property type="evidence" value="ECO:0007669"/>
    <property type="project" value="TreeGrafter"/>
</dbReference>
<accession>A0A9P5DZV2</accession>
<sequence length="334" mass="37970">MSFPPNYKPLHECGQEQPNGQPLELDASSSNAIQPNVLVFRTGRTGWITNTLKEELTSRNQIVKLCEAVTTKPREEALKNASLTNVFIVLDDAFTHYDELDSHVKRAVMLVYKFEVTSLVKLCADQSIHCTVFGSGNFYRHDERHNCYEEGFKEEDEPNYSLPPVFQTQYDVQKSLALEHGKEILVLRLRSPIGHYKPPEGLIEKTVSKDRPASNEHNSYTVLHDLLPAAAFLALQKITGTFNFTNPGTITPSAALVLYRDELEPELKIRMSYDGDLTDAQRTYRCDCKVDITKLQDVLRRFNGPEIHGIEDALRDCYKKVKDNRTPATLHQNT</sequence>
<dbReference type="PANTHER" id="PTHR10491">
    <property type="entry name" value="DTDP-4-DEHYDRORHAMNOSE REDUCTASE"/>
    <property type="match status" value="1"/>
</dbReference>
<dbReference type="OrthoDB" id="16464at2759"/>
<gene>
    <name evidence="2" type="ORF">FBEOM_5230</name>
</gene>
<proteinExistence type="predicted"/>
<feature type="region of interest" description="Disordered" evidence="1">
    <location>
        <begin position="1"/>
        <end position="27"/>
    </location>
</feature>
<name>A0A9P5DZV2_9HYPO</name>
<evidence type="ECO:0000313" key="2">
    <source>
        <dbReference type="EMBL" id="KAF4340889.1"/>
    </source>
</evidence>
<dbReference type="InterPro" id="IPR005913">
    <property type="entry name" value="dTDP_dehydrorham_reduct"/>
</dbReference>